<comment type="similarity">
    <text evidence="1">Belongs to the cullin family.</text>
</comment>
<dbReference type="Proteomes" id="UP000697127">
    <property type="component" value="Unassembled WGS sequence"/>
</dbReference>
<reference evidence="3" key="1">
    <citation type="submission" date="2020-11" db="EMBL/GenBank/DDBJ databases">
        <title>Kefir isolates.</title>
        <authorList>
            <person name="Marcisauskas S."/>
            <person name="Kim Y."/>
            <person name="Blasche S."/>
        </authorList>
    </citation>
    <scope>NUCLEOTIDE SEQUENCE</scope>
    <source>
        <strain evidence="3">Olga-1</strain>
    </source>
</reference>
<feature type="domain" description="Cullin family profile" evidence="2">
    <location>
        <begin position="401"/>
        <end position="590"/>
    </location>
</feature>
<dbReference type="Gene3D" id="3.30.230.130">
    <property type="entry name" value="Cullin, Chain C, Domain 2"/>
    <property type="match status" value="1"/>
</dbReference>
<dbReference type="PROSITE" id="PS50069">
    <property type="entry name" value="CULLIN_2"/>
    <property type="match status" value="1"/>
</dbReference>
<dbReference type="EMBL" id="PUHW01000033">
    <property type="protein sequence ID" value="KAG0690399.1"/>
    <property type="molecule type" value="Genomic_DNA"/>
</dbReference>
<evidence type="ECO:0000256" key="1">
    <source>
        <dbReference type="PROSITE-ProRule" id="PRU00330"/>
    </source>
</evidence>
<dbReference type="AlphaFoldDB" id="A0A9P6WNI8"/>
<dbReference type="SUPFAM" id="SSF75632">
    <property type="entry name" value="Cullin homology domain"/>
    <property type="match status" value="1"/>
</dbReference>
<organism evidence="3 4">
    <name type="scientific">Pichia californica</name>
    <dbReference type="NCBI Taxonomy" id="460514"/>
    <lineage>
        <taxon>Eukaryota</taxon>
        <taxon>Fungi</taxon>
        <taxon>Dikarya</taxon>
        <taxon>Ascomycota</taxon>
        <taxon>Saccharomycotina</taxon>
        <taxon>Pichiomycetes</taxon>
        <taxon>Pichiales</taxon>
        <taxon>Pichiaceae</taxon>
        <taxon>Pichia</taxon>
    </lineage>
</organism>
<comment type="caution">
    <text evidence="3">The sequence shown here is derived from an EMBL/GenBank/DDBJ whole genome shotgun (WGS) entry which is preliminary data.</text>
</comment>
<accession>A0A9P6WNI8</accession>
<evidence type="ECO:0000259" key="2">
    <source>
        <dbReference type="PROSITE" id="PS50069"/>
    </source>
</evidence>
<evidence type="ECO:0000313" key="4">
    <source>
        <dbReference type="Proteomes" id="UP000697127"/>
    </source>
</evidence>
<keyword evidence="4" id="KW-1185">Reference proteome</keyword>
<evidence type="ECO:0000313" key="3">
    <source>
        <dbReference type="EMBL" id="KAG0690399.1"/>
    </source>
</evidence>
<protein>
    <recommendedName>
        <fullName evidence="2">Cullin family profile domain-containing protein</fullName>
    </recommendedName>
</protein>
<gene>
    <name evidence="3" type="ORF">C6P40_003002</name>
</gene>
<sequence length="643" mass="75129">MSFLAFDPISGKPKKNSYSQTIVTLKPHDDELDTTQLNAFSESENEESNEIEKSIIKKSDDNEILVLFTTLLTLFDCKNDNKVVEEANFDFGKLKSELVWGRIQSNDLKELEKKICEWIDSLIVSLDYEDFDVDLLGICFLRFNIVTQYYNILDKQDINSKKEVKLKIKEFLTMPDIISNIIYDYNHEFISKLSEPCNKTDTIPLYNLFNIATLHKLLMKEMGFEYSNEIILINRKFPHTDNFHTFHSNLIELLNNLFDNINFTKDDLFDANIVFMEEAKLFLHDIIDAIFFWENLLLFSFGDEAEKFSKFFIALIQKVNYPSSRIDSHILSNLKSGLLAIAEDHNHDVDTRIRMVISLLTHLTSFIEIPENLLDDLSYNVYWTIIFNCIKDGDISSVELIFESFYNFTENRIKFCVFIYLQYQLVFTDWMKKPQNTGFIEIVISTINILEPYLGESLFQKLKYYERKAKELLTISYSFGRFECRSIENDGFISIEKSEKVLFPKFLKDPIKRVRDLLREEKKDVSFNSSYMLAELEYSLGTKIYTLECNGFHAMILLAFQENDTLTLKQLLKETGMLTKNLVKCIRDVIYAGILNSDDIDDILSTDDILSIDEGYDNIKISLNSEFTRNENIINIGIQNKFQ</sequence>
<proteinExistence type="inferred from homology"/>
<dbReference type="InterPro" id="IPR016158">
    <property type="entry name" value="Cullin_homology"/>
</dbReference>
<name>A0A9P6WNI8_9ASCO</name>
<dbReference type="InterPro" id="IPR036317">
    <property type="entry name" value="Cullin_homology_sf"/>
</dbReference>